<evidence type="ECO:0000313" key="1">
    <source>
        <dbReference type="EMBL" id="AGS54034.1"/>
    </source>
</evidence>
<protein>
    <submittedName>
        <fullName evidence="1">Uncharacterized protein</fullName>
    </submittedName>
</protein>
<dbReference type="AlphaFoldDB" id="A0A806KKX0"/>
<dbReference type="EMBL" id="JQ844274">
    <property type="protein sequence ID" value="AGS54034.1"/>
    <property type="molecule type" value="Genomic_DNA"/>
</dbReference>
<accession>A0A806KKX0</accession>
<name>A0A806KKX0_9BACT</name>
<organism evidence="1">
    <name type="scientific">uncultured bacterium contig00048</name>
    <dbReference type="NCBI Taxonomy" id="1181533"/>
    <lineage>
        <taxon>Bacteria</taxon>
        <taxon>environmental samples</taxon>
    </lineage>
</organism>
<sequence length="53" mass="5930">MVYVGSSAKGTPNTVRQQEKQIFPEEKQAFTFMKNADDVGKKSCYTKGEEEAP</sequence>
<reference evidence="1" key="1">
    <citation type="submission" date="2012-03" db="EMBL/GenBank/DDBJ databases">
        <title>Functional metagenomics reveals considerable lignocellulase gene clusters in the gut microbiome of a wood-feeding higher termite.</title>
        <authorList>
            <person name="Liu N."/>
        </authorList>
    </citation>
    <scope>NUCLEOTIDE SEQUENCE</scope>
</reference>
<proteinExistence type="predicted"/>